<dbReference type="FunFam" id="3.40.20.10:FF:000026">
    <property type="entry name" value="Glia maturation factor"/>
    <property type="match status" value="1"/>
</dbReference>
<dbReference type="SUPFAM" id="SSF55753">
    <property type="entry name" value="Actin depolymerizing proteins"/>
    <property type="match status" value="1"/>
</dbReference>
<comment type="similarity">
    <text evidence="3 6">Belongs to the actin-binding proteins ADF family. GMF subfamily.</text>
</comment>
<dbReference type="InterPro" id="IPR002108">
    <property type="entry name" value="ADF-H"/>
</dbReference>
<feature type="domain" description="ADF-H" evidence="7">
    <location>
        <begin position="4"/>
        <end position="143"/>
    </location>
</feature>
<dbReference type="GO" id="GO:0071933">
    <property type="term" value="F:Arp2/3 complex binding"/>
    <property type="evidence" value="ECO:0007669"/>
    <property type="project" value="InterPro"/>
</dbReference>
<dbReference type="GO" id="GO:0030864">
    <property type="term" value="C:cortical actin cytoskeleton"/>
    <property type="evidence" value="ECO:0007669"/>
    <property type="project" value="TreeGrafter"/>
</dbReference>
<protein>
    <submittedName>
        <fullName evidence="8">Glia maturation factor beta</fullName>
    </submittedName>
</protein>
<evidence type="ECO:0000259" key="7">
    <source>
        <dbReference type="PROSITE" id="PS51263"/>
    </source>
</evidence>
<reference evidence="8 9" key="1">
    <citation type="journal article" date="2016" name="Genome Biol. Evol.">
        <title>Gene Family Evolution Reflects Adaptation to Soil Environmental Stressors in the Genome of the Collembolan Orchesella cincta.</title>
        <authorList>
            <person name="Faddeeva-Vakhrusheva A."/>
            <person name="Derks M.F."/>
            <person name="Anvar S.Y."/>
            <person name="Agamennone V."/>
            <person name="Suring W."/>
            <person name="Smit S."/>
            <person name="van Straalen N.M."/>
            <person name="Roelofs D."/>
        </authorList>
    </citation>
    <scope>NUCLEOTIDE SEQUENCE [LARGE SCALE GENOMIC DNA]</scope>
    <source>
        <tissue evidence="8">Mixed pool</tissue>
    </source>
</reference>
<dbReference type="InterPro" id="IPR011171">
    <property type="entry name" value="GMF"/>
</dbReference>
<evidence type="ECO:0000313" key="9">
    <source>
        <dbReference type="Proteomes" id="UP000094527"/>
    </source>
</evidence>
<comment type="subcellular location">
    <subcellularLocation>
        <location evidence="2">Cytoplasm</location>
    </subcellularLocation>
    <subcellularLocation>
        <location evidence="1">Nucleus</location>
    </subcellularLocation>
</comment>
<dbReference type="Proteomes" id="UP000094527">
    <property type="component" value="Unassembled WGS sequence"/>
</dbReference>
<dbReference type="Gene3D" id="3.40.20.10">
    <property type="entry name" value="Severin"/>
    <property type="match status" value="1"/>
</dbReference>
<keyword evidence="5" id="KW-0539">Nucleus</keyword>
<dbReference type="AlphaFoldDB" id="A0A1D2NAS7"/>
<evidence type="ECO:0000313" key="8">
    <source>
        <dbReference type="EMBL" id="ODN02358.1"/>
    </source>
</evidence>
<evidence type="ECO:0000256" key="3">
    <source>
        <dbReference type="ARBA" id="ARBA00010055"/>
    </source>
</evidence>
<dbReference type="Pfam" id="PF00241">
    <property type="entry name" value="Cofilin_ADF"/>
    <property type="match status" value="1"/>
</dbReference>
<dbReference type="SMART" id="SM00102">
    <property type="entry name" value="ADF"/>
    <property type="match status" value="1"/>
</dbReference>
<comment type="caution">
    <text evidence="8">The sequence shown here is derived from an EMBL/GenBank/DDBJ whole genome shotgun (WGS) entry which is preliminary data.</text>
</comment>
<dbReference type="GO" id="GO:0003779">
    <property type="term" value="F:actin binding"/>
    <property type="evidence" value="ECO:0007669"/>
    <property type="project" value="InterPro"/>
</dbReference>
<accession>A0A1D2NAS7</accession>
<dbReference type="PANTHER" id="PTHR11249:SF2">
    <property type="entry name" value="GLIA MATURATION FACTOR"/>
    <property type="match status" value="1"/>
</dbReference>
<dbReference type="GO" id="GO:0071846">
    <property type="term" value="P:actin filament debranching"/>
    <property type="evidence" value="ECO:0007669"/>
    <property type="project" value="InterPro"/>
</dbReference>
<evidence type="ECO:0000256" key="2">
    <source>
        <dbReference type="ARBA" id="ARBA00004496"/>
    </source>
</evidence>
<dbReference type="EMBL" id="LJIJ01000115">
    <property type="protein sequence ID" value="ODN02358.1"/>
    <property type="molecule type" value="Genomic_DNA"/>
</dbReference>
<dbReference type="GO" id="GO:0034316">
    <property type="term" value="P:negative regulation of Arp2/3 complex-mediated actin nucleation"/>
    <property type="evidence" value="ECO:0007669"/>
    <property type="project" value="TreeGrafter"/>
</dbReference>
<dbReference type="PIRSF" id="PIRSF001788">
    <property type="entry name" value="GMF-beta"/>
    <property type="match status" value="1"/>
</dbReference>
<dbReference type="STRING" id="48709.A0A1D2NAS7"/>
<dbReference type="PANTHER" id="PTHR11249">
    <property type="entry name" value="GLIAL FACTOR NATURATION FACTOR"/>
    <property type="match status" value="1"/>
</dbReference>
<evidence type="ECO:0000256" key="5">
    <source>
        <dbReference type="ARBA" id="ARBA00023242"/>
    </source>
</evidence>
<evidence type="ECO:0000256" key="6">
    <source>
        <dbReference type="PIRNR" id="PIRNR001788"/>
    </source>
</evidence>
<proteinExistence type="inferred from homology"/>
<name>A0A1D2NAS7_ORCCI</name>
<dbReference type="CDD" id="cd11283">
    <property type="entry name" value="ADF_GMF-beta_like"/>
    <property type="match status" value="1"/>
</dbReference>
<dbReference type="PROSITE" id="PS51263">
    <property type="entry name" value="ADF_H"/>
    <property type="match status" value="1"/>
</dbReference>
<organism evidence="8 9">
    <name type="scientific">Orchesella cincta</name>
    <name type="common">Springtail</name>
    <name type="synonym">Podura cincta</name>
    <dbReference type="NCBI Taxonomy" id="48709"/>
    <lineage>
        <taxon>Eukaryota</taxon>
        <taxon>Metazoa</taxon>
        <taxon>Ecdysozoa</taxon>
        <taxon>Arthropoda</taxon>
        <taxon>Hexapoda</taxon>
        <taxon>Collembola</taxon>
        <taxon>Entomobryomorpha</taxon>
        <taxon>Entomobryoidea</taxon>
        <taxon>Orchesellidae</taxon>
        <taxon>Orchesellinae</taxon>
        <taxon>Orchesella</taxon>
    </lineage>
</organism>
<keyword evidence="9" id="KW-1185">Reference proteome</keyword>
<dbReference type="InterPro" id="IPR029006">
    <property type="entry name" value="ADF-H/Gelsolin-like_dom_sf"/>
</dbReference>
<dbReference type="GO" id="GO:0005634">
    <property type="term" value="C:nucleus"/>
    <property type="evidence" value="ECO:0007669"/>
    <property type="project" value="UniProtKB-SubCell"/>
</dbReference>
<keyword evidence="4" id="KW-0963">Cytoplasm</keyword>
<gene>
    <name evidence="8" type="ORF">Ocin01_04328</name>
</gene>
<dbReference type="OMA" id="EWKMLYA"/>
<evidence type="ECO:0000256" key="4">
    <source>
        <dbReference type="ARBA" id="ARBA00022490"/>
    </source>
</evidence>
<dbReference type="OrthoDB" id="3919494at2759"/>
<sequence>MSGDMRVCDLDPDLKKMLSEFRFKKNNSGNSAIIMKVDRENHRIVLDEEIDEFESVDEMVEEHLPSHQPRFIVLSIKVTHSSTNRISFPLCFIFISPRDCNPELQIMYAGSKLSLQKELDITKVFELRELEEFTEEWLLSKLDK</sequence>
<evidence type="ECO:0000256" key="1">
    <source>
        <dbReference type="ARBA" id="ARBA00004123"/>
    </source>
</evidence>